<protein>
    <submittedName>
        <fullName evidence="1">Uncharacterized protein</fullName>
    </submittedName>
</protein>
<dbReference type="EMBL" id="AC098571">
    <property type="protein sequence ID" value="AAT39159.1"/>
    <property type="molecule type" value="Genomic_DNA"/>
</dbReference>
<evidence type="ECO:0000313" key="3">
    <source>
        <dbReference type="Proteomes" id="UP000000763"/>
    </source>
</evidence>
<name>Q6L5E6_ORYSJ</name>
<dbReference type="EMBL" id="AC120988">
    <property type="protein sequence ID" value="AAU10690.1"/>
    <property type="molecule type" value="Genomic_DNA"/>
</dbReference>
<reference evidence="1" key="1">
    <citation type="submission" date="2004-06" db="EMBL/GenBank/DDBJ databases">
        <title>Oryza sativa BAC OJ1126_B10 genomic sequence.</title>
        <authorList>
            <person name="Chow T.-Y."/>
            <person name="Hsing Y.-I.C."/>
            <person name="Chen C.-S."/>
            <person name="Chen H.-H."/>
            <person name="Liu S.-M."/>
            <person name="Chao Y.-T."/>
            <person name="Chang S.-J."/>
            <person name="Chen H.-C."/>
            <person name="Chen S.-K."/>
            <person name="Chen T.-R."/>
            <person name="Chen Y.-L."/>
            <person name="Cheng C.-H."/>
            <person name="Chung C.-I."/>
            <person name="Han S.-Y."/>
            <person name="Hsiao S.-H."/>
            <person name="Hsiung J.-N."/>
            <person name="Hsu C.-H."/>
            <person name="Huang J.-J."/>
            <person name="Kau P.-I."/>
            <person name="Lee M.-C."/>
            <person name="Leu H.-L."/>
            <person name="Li Y.-F."/>
            <person name="Lin S.-J."/>
            <person name="Lin Y.-C."/>
            <person name="Wu S.-W."/>
            <person name="Yu C.-Y."/>
            <person name="Yu S.-W."/>
            <person name="Wu H.-P."/>
            <person name="Shaw J.-F."/>
        </authorList>
    </citation>
    <scope>NUCLEOTIDE SEQUENCE</scope>
</reference>
<accession>Q6L5E6</accession>
<proteinExistence type="predicted"/>
<gene>
    <name evidence="1" type="ORF">OJ1126_B10.16</name>
    <name evidence="2" type="ORF">OSJNBa0017N18.3</name>
</gene>
<reference evidence="3" key="3">
    <citation type="journal article" date="2005" name="Nature">
        <title>The map-based sequence of the rice genome.</title>
        <authorList>
            <consortium name="International rice genome sequencing project (IRGSP)"/>
            <person name="Matsumoto T."/>
            <person name="Wu J."/>
            <person name="Kanamori H."/>
            <person name="Katayose Y."/>
            <person name="Fujisawa M."/>
            <person name="Namiki N."/>
            <person name="Mizuno H."/>
            <person name="Yamamoto K."/>
            <person name="Antonio B.A."/>
            <person name="Baba T."/>
            <person name="Sakata K."/>
            <person name="Nagamura Y."/>
            <person name="Aoki H."/>
            <person name="Arikawa K."/>
            <person name="Arita K."/>
            <person name="Bito T."/>
            <person name="Chiden Y."/>
            <person name="Fujitsuka N."/>
            <person name="Fukunaka R."/>
            <person name="Hamada M."/>
            <person name="Harada C."/>
            <person name="Hayashi A."/>
            <person name="Hijishita S."/>
            <person name="Honda M."/>
            <person name="Hosokawa S."/>
            <person name="Ichikawa Y."/>
            <person name="Idonuma A."/>
            <person name="Iijima M."/>
            <person name="Ikeda M."/>
            <person name="Ikeno M."/>
            <person name="Ito K."/>
            <person name="Ito S."/>
            <person name="Ito T."/>
            <person name="Ito Y."/>
            <person name="Ito Y."/>
            <person name="Iwabuchi A."/>
            <person name="Kamiya K."/>
            <person name="Karasawa W."/>
            <person name="Kurita K."/>
            <person name="Katagiri S."/>
            <person name="Kikuta A."/>
            <person name="Kobayashi H."/>
            <person name="Kobayashi N."/>
            <person name="Machita K."/>
            <person name="Maehara T."/>
            <person name="Masukawa M."/>
            <person name="Mizubayashi T."/>
            <person name="Mukai Y."/>
            <person name="Nagasaki H."/>
            <person name="Nagata Y."/>
            <person name="Naito S."/>
            <person name="Nakashima M."/>
            <person name="Nakama Y."/>
            <person name="Nakamichi Y."/>
            <person name="Nakamura M."/>
            <person name="Meguro A."/>
            <person name="Negishi M."/>
            <person name="Ohta I."/>
            <person name="Ohta T."/>
            <person name="Okamoto M."/>
            <person name="Ono N."/>
            <person name="Saji S."/>
            <person name="Sakaguchi M."/>
            <person name="Sakai K."/>
            <person name="Shibata M."/>
            <person name="Shimokawa T."/>
            <person name="Song J."/>
            <person name="Takazaki Y."/>
            <person name="Terasawa K."/>
            <person name="Tsugane M."/>
            <person name="Tsuji K."/>
            <person name="Ueda S."/>
            <person name="Waki K."/>
            <person name="Yamagata H."/>
            <person name="Yamamoto M."/>
            <person name="Yamamoto S."/>
            <person name="Yamane H."/>
            <person name="Yoshiki S."/>
            <person name="Yoshihara R."/>
            <person name="Yukawa K."/>
            <person name="Zhong H."/>
            <person name="Yano M."/>
            <person name="Yuan Q."/>
            <person name="Ouyang S."/>
            <person name="Liu J."/>
            <person name="Jones K.M."/>
            <person name="Gansberger K."/>
            <person name="Moffat K."/>
            <person name="Hill J."/>
            <person name="Bera J."/>
            <person name="Fadrosh D."/>
            <person name="Jin S."/>
            <person name="Johri S."/>
            <person name="Kim M."/>
            <person name="Overton L."/>
            <person name="Reardon M."/>
            <person name="Tsitrin T."/>
            <person name="Vuong H."/>
            <person name="Weaver B."/>
            <person name="Ciecko A."/>
            <person name="Tallon L."/>
            <person name="Jackson J."/>
            <person name="Pai G."/>
            <person name="Aken S.V."/>
            <person name="Utterback T."/>
            <person name="Reidmuller S."/>
            <person name="Feldblyum T."/>
            <person name="Hsiao J."/>
            <person name="Zismann V."/>
            <person name="Iobst S."/>
            <person name="de Vazeille A.R."/>
            <person name="Buell C.R."/>
            <person name="Ying K."/>
            <person name="Li Y."/>
            <person name="Lu T."/>
            <person name="Huang Y."/>
            <person name="Zhao Q."/>
            <person name="Feng Q."/>
            <person name="Zhang L."/>
            <person name="Zhu J."/>
            <person name="Weng Q."/>
            <person name="Mu J."/>
            <person name="Lu Y."/>
            <person name="Fan D."/>
            <person name="Liu Y."/>
            <person name="Guan J."/>
            <person name="Zhang Y."/>
            <person name="Yu S."/>
            <person name="Liu X."/>
            <person name="Zhang Y."/>
            <person name="Hong G."/>
            <person name="Han B."/>
            <person name="Choisne N."/>
            <person name="Demange N."/>
            <person name="Orjeda G."/>
            <person name="Samain S."/>
            <person name="Cattolico L."/>
            <person name="Pelletier E."/>
            <person name="Couloux A."/>
            <person name="Segurens B."/>
            <person name="Wincker P."/>
            <person name="D'Hont A."/>
            <person name="Scarpelli C."/>
            <person name="Weissenbach J."/>
            <person name="Salanoubat M."/>
            <person name="Quetier F."/>
            <person name="Yu Y."/>
            <person name="Kim H.R."/>
            <person name="Rambo T."/>
            <person name="Currie J."/>
            <person name="Collura K."/>
            <person name="Luo M."/>
            <person name="Yang T."/>
            <person name="Ammiraju J.S.S."/>
            <person name="Engler F."/>
            <person name="Soderlund C."/>
            <person name="Wing R.A."/>
            <person name="Palmer L.E."/>
            <person name="de la Bastide M."/>
            <person name="Spiegel L."/>
            <person name="Nascimento L."/>
            <person name="Zutavern T."/>
            <person name="O'Shaughnessy A."/>
            <person name="Dike S."/>
            <person name="Dedhia N."/>
            <person name="Preston R."/>
            <person name="Balija V."/>
            <person name="McCombie W.R."/>
            <person name="Chow T."/>
            <person name="Chen H."/>
            <person name="Chung M."/>
            <person name="Chen C."/>
            <person name="Shaw J."/>
            <person name="Wu H."/>
            <person name="Hsiao K."/>
            <person name="Chao Y."/>
            <person name="Chu M."/>
            <person name="Cheng C."/>
            <person name="Hour A."/>
            <person name="Lee P."/>
            <person name="Lin S."/>
            <person name="Lin Y."/>
            <person name="Liou J."/>
            <person name="Liu S."/>
            <person name="Hsing Y."/>
            <person name="Raghuvanshi S."/>
            <person name="Mohanty A."/>
            <person name="Bharti A.K."/>
            <person name="Gaur A."/>
            <person name="Gupta V."/>
            <person name="Kumar D."/>
            <person name="Ravi V."/>
            <person name="Vij S."/>
            <person name="Kapur A."/>
            <person name="Khurana P."/>
            <person name="Khurana P."/>
            <person name="Khurana J.P."/>
            <person name="Tyagi A.K."/>
            <person name="Gaikwad K."/>
            <person name="Singh A."/>
            <person name="Dalal V."/>
            <person name="Srivastava S."/>
            <person name="Dixit A."/>
            <person name="Pal A.K."/>
            <person name="Ghazi I.A."/>
            <person name="Yadav M."/>
            <person name="Pandit A."/>
            <person name="Bhargava A."/>
            <person name="Sureshbabu K."/>
            <person name="Batra K."/>
            <person name="Sharma T.R."/>
            <person name="Mohapatra T."/>
            <person name="Singh N.K."/>
            <person name="Messing J."/>
            <person name="Nelson A.B."/>
            <person name="Fuks G."/>
            <person name="Kavchok S."/>
            <person name="Keizer G."/>
            <person name="Linton E."/>
            <person name="Llaca V."/>
            <person name="Song R."/>
            <person name="Tanyolac B."/>
            <person name="Young S."/>
            <person name="Ho-Il K."/>
            <person name="Hahn J.H."/>
            <person name="Sangsakoo G."/>
            <person name="Vanavichit A."/>
            <person name="de Mattos Luiz.A.T."/>
            <person name="Zimmer P.D."/>
            <person name="Malone G."/>
            <person name="Dellagostin O."/>
            <person name="de Oliveira A.C."/>
            <person name="Bevan M."/>
            <person name="Bancroft I."/>
            <person name="Minx P."/>
            <person name="Cordum H."/>
            <person name="Wilson R."/>
            <person name="Cheng Z."/>
            <person name="Jin W."/>
            <person name="Jiang J."/>
            <person name="Leong S.A."/>
            <person name="Iwama H."/>
            <person name="Gojobori T."/>
            <person name="Itoh T."/>
            <person name="Niimura Y."/>
            <person name="Fujii Y."/>
            <person name="Habara T."/>
            <person name="Sakai H."/>
            <person name="Sato Y."/>
            <person name="Wilson G."/>
            <person name="Kumar K."/>
            <person name="McCouch S."/>
            <person name="Juretic N."/>
            <person name="Hoen D."/>
            <person name="Wright S."/>
            <person name="Bruskiewich R."/>
            <person name="Bureau T."/>
            <person name="Miyao A."/>
            <person name="Hirochika H."/>
            <person name="Nishikawa T."/>
            <person name="Kadowaki K."/>
            <person name="Sugiura M."/>
            <person name="Burr B."/>
            <person name="Sasaki T."/>
        </authorList>
    </citation>
    <scope>NUCLEOTIDE SEQUENCE [LARGE SCALE GENOMIC DNA]</scope>
    <source>
        <strain evidence="3">cv. Nipponbare</strain>
    </source>
</reference>
<evidence type="ECO:0000313" key="1">
    <source>
        <dbReference type="EMBL" id="AAT39159.1"/>
    </source>
</evidence>
<evidence type="ECO:0000313" key="2">
    <source>
        <dbReference type="EMBL" id="AAU10690.1"/>
    </source>
</evidence>
<reference evidence="2" key="2">
    <citation type="submission" date="2004-09" db="EMBL/GenBank/DDBJ databases">
        <title>Oryza sativa BAC OSJNBa0017N18 genomic sequence.</title>
        <authorList>
            <person name="Chow T.-Y."/>
            <person name="Hsing Y.-I.C."/>
            <person name="Chen C.-S."/>
            <person name="Chen H.-H."/>
            <person name="Liu S.-M."/>
            <person name="Chao Y.-T."/>
            <person name="Chang S.-J."/>
            <person name="Chen H.-C."/>
            <person name="Chen S.-K."/>
            <person name="Chen T.-R."/>
            <person name="Chen Y.-L."/>
            <person name="Cheng C.-H."/>
            <person name="Chung C.-I."/>
            <person name="Han S.-Y."/>
            <person name="Hsiao S.-H."/>
            <person name="Hsiung J.-N."/>
            <person name="Hsu C.-H."/>
            <person name="Huang J.-J."/>
            <person name="Kau P.-I."/>
            <person name="Lee M.-C."/>
            <person name="Leu H.-L."/>
            <person name="Li Y.-F."/>
            <person name="Lin S.-J."/>
            <person name="Lin Y.-C."/>
            <person name="Wu S.-W."/>
            <person name="Yu C.-Y."/>
            <person name="Yu S.-W."/>
            <person name="Wu H.-P."/>
            <person name="Shaw J.-F."/>
        </authorList>
    </citation>
    <scope>NUCLEOTIDE SEQUENCE</scope>
</reference>
<reference evidence="3" key="4">
    <citation type="journal article" date="2008" name="Nucleic Acids Res.">
        <title>The rice annotation project database (RAP-DB): 2008 update.</title>
        <authorList>
            <consortium name="The rice annotation project (RAP)"/>
        </authorList>
    </citation>
    <scope>GENOME REANNOTATION</scope>
    <source>
        <strain evidence="3">cv. Nipponbare</strain>
    </source>
</reference>
<dbReference type="Proteomes" id="UP000000763">
    <property type="component" value="Chromosome 5"/>
</dbReference>
<sequence>MQPPGRACWHASAPLICRLQLSQVFAIMYMAKIVVTGQELLSKLTVSSLGWKAGNRGGGVLAFVGS</sequence>
<organism evidence="1 3">
    <name type="scientific">Oryza sativa subsp. japonica</name>
    <name type="common">Rice</name>
    <dbReference type="NCBI Taxonomy" id="39947"/>
    <lineage>
        <taxon>Eukaryota</taxon>
        <taxon>Viridiplantae</taxon>
        <taxon>Streptophyta</taxon>
        <taxon>Embryophyta</taxon>
        <taxon>Tracheophyta</taxon>
        <taxon>Spermatophyta</taxon>
        <taxon>Magnoliopsida</taxon>
        <taxon>Liliopsida</taxon>
        <taxon>Poales</taxon>
        <taxon>Poaceae</taxon>
        <taxon>BOP clade</taxon>
        <taxon>Oryzoideae</taxon>
        <taxon>Oryzeae</taxon>
        <taxon>Oryzinae</taxon>
        <taxon>Oryza</taxon>
        <taxon>Oryza sativa</taxon>
    </lineage>
</organism>
<dbReference type="AlphaFoldDB" id="Q6L5E6"/>